<reference evidence="1 2" key="1">
    <citation type="submission" date="2024-05" db="EMBL/GenBank/DDBJ databases">
        <title>Culex pipiens pipiens assembly and annotation.</title>
        <authorList>
            <person name="Alout H."/>
            <person name="Durand T."/>
        </authorList>
    </citation>
    <scope>NUCLEOTIDE SEQUENCE [LARGE SCALE GENOMIC DNA]</scope>
    <source>
        <strain evidence="1">HA-2024</strain>
        <tissue evidence="1">Whole body</tissue>
    </source>
</reference>
<accession>A0ABD1CML6</accession>
<evidence type="ECO:0008006" key="3">
    <source>
        <dbReference type="Google" id="ProtNLM"/>
    </source>
</evidence>
<evidence type="ECO:0000313" key="1">
    <source>
        <dbReference type="EMBL" id="KAL1377637.1"/>
    </source>
</evidence>
<protein>
    <recommendedName>
        <fullName evidence="3">Retrotransposon gag domain-containing protein</fullName>
    </recommendedName>
</protein>
<dbReference type="PANTHER" id="PTHR33198:SF19">
    <property type="entry name" value="CCHC-TYPE DOMAIN-CONTAINING PROTEIN"/>
    <property type="match status" value="1"/>
</dbReference>
<keyword evidence="2" id="KW-1185">Reference proteome</keyword>
<proteinExistence type="predicted"/>
<dbReference type="AlphaFoldDB" id="A0ABD1CML6"/>
<name>A0ABD1CML6_CULPP</name>
<sequence length="120" mass="13751">MIATLSKPRQSFETLTTKLSQNLEPDSNVATERYKFHRCVQAHNQSIVDYIAKLEACSWTCQYEPTFKQEALCDQFVYGVYSNQLRAELLRESTLNFGIACYLALSWESTVRGAPKESEI</sequence>
<dbReference type="Proteomes" id="UP001562425">
    <property type="component" value="Unassembled WGS sequence"/>
</dbReference>
<evidence type="ECO:0000313" key="2">
    <source>
        <dbReference type="Proteomes" id="UP001562425"/>
    </source>
</evidence>
<organism evidence="1 2">
    <name type="scientific">Culex pipiens pipiens</name>
    <name type="common">Northern house mosquito</name>
    <dbReference type="NCBI Taxonomy" id="38569"/>
    <lineage>
        <taxon>Eukaryota</taxon>
        <taxon>Metazoa</taxon>
        <taxon>Ecdysozoa</taxon>
        <taxon>Arthropoda</taxon>
        <taxon>Hexapoda</taxon>
        <taxon>Insecta</taxon>
        <taxon>Pterygota</taxon>
        <taxon>Neoptera</taxon>
        <taxon>Endopterygota</taxon>
        <taxon>Diptera</taxon>
        <taxon>Nematocera</taxon>
        <taxon>Culicoidea</taxon>
        <taxon>Culicidae</taxon>
        <taxon>Culicinae</taxon>
        <taxon>Culicini</taxon>
        <taxon>Culex</taxon>
        <taxon>Culex</taxon>
    </lineage>
</organism>
<dbReference type="EMBL" id="JBEHCU010010835">
    <property type="protein sequence ID" value="KAL1377637.1"/>
    <property type="molecule type" value="Genomic_DNA"/>
</dbReference>
<dbReference type="PANTHER" id="PTHR33198">
    <property type="entry name" value="ANK_REP_REGION DOMAIN-CONTAINING PROTEIN-RELATED"/>
    <property type="match status" value="1"/>
</dbReference>
<comment type="caution">
    <text evidence="1">The sequence shown here is derived from an EMBL/GenBank/DDBJ whole genome shotgun (WGS) entry which is preliminary data.</text>
</comment>
<gene>
    <name evidence="1" type="ORF">pipiens_016128</name>
</gene>